<dbReference type="GO" id="GO:0051897">
    <property type="term" value="P:positive regulation of phosphatidylinositol 3-kinase/protein kinase B signal transduction"/>
    <property type="evidence" value="ECO:0007669"/>
    <property type="project" value="TreeGrafter"/>
</dbReference>
<feature type="domain" description="Rapamycin-insensitive companion of mTOR N-terminal" evidence="3">
    <location>
        <begin position="1"/>
        <end position="154"/>
    </location>
</feature>
<dbReference type="RefSeq" id="XP_032801072.1">
    <property type="nucleotide sequence ID" value="XM_032945181.1"/>
</dbReference>
<name>A0AAJ7SKL5_PETMA</name>
<dbReference type="GO" id="GO:0031932">
    <property type="term" value="C:TORC2 complex"/>
    <property type="evidence" value="ECO:0007669"/>
    <property type="project" value="InterPro"/>
</dbReference>
<evidence type="ECO:0000313" key="4">
    <source>
        <dbReference type="Proteomes" id="UP001318040"/>
    </source>
</evidence>
<dbReference type="InterPro" id="IPR016024">
    <property type="entry name" value="ARM-type_fold"/>
</dbReference>
<proteinExistence type="inferred from homology"/>
<dbReference type="Gene3D" id="1.25.10.10">
    <property type="entry name" value="Leucine-rich Repeat Variant"/>
    <property type="match status" value="1"/>
</dbReference>
<dbReference type="PANTHER" id="PTHR13298:SF11">
    <property type="entry name" value="RAPAMYCIN-INSENSITIVE COMPANION OF MTOR"/>
    <property type="match status" value="1"/>
</dbReference>
<comment type="similarity">
    <text evidence="1">Belongs to the RICTOR family.</text>
</comment>
<feature type="compositionally biased region" description="Basic residues" evidence="2">
    <location>
        <begin position="219"/>
        <end position="257"/>
    </location>
</feature>
<protein>
    <submittedName>
        <fullName evidence="5">Rapamycin-insensitive companion of mTOR-like isoform X3</fullName>
    </submittedName>
</protein>
<dbReference type="GO" id="GO:0043539">
    <property type="term" value="F:protein serine/threonine kinase activator activity"/>
    <property type="evidence" value="ECO:0007669"/>
    <property type="project" value="TreeGrafter"/>
</dbReference>
<accession>A0AAJ7SKL5</accession>
<reference evidence="5" key="1">
    <citation type="submission" date="2025-08" db="UniProtKB">
        <authorList>
            <consortium name="RefSeq"/>
        </authorList>
    </citation>
    <scope>IDENTIFICATION</scope>
    <source>
        <tissue evidence="5">Sperm</tissue>
    </source>
</reference>
<dbReference type="AlphaFoldDB" id="A0AAJ7SKL5"/>
<evidence type="ECO:0000313" key="5">
    <source>
        <dbReference type="RefSeq" id="XP_032801072.1"/>
    </source>
</evidence>
<dbReference type="InterPro" id="IPR028267">
    <property type="entry name" value="Pianissimo_N"/>
</dbReference>
<dbReference type="Proteomes" id="UP001318040">
    <property type="component" value="Unplaced"/>
</dbReference>
<dbReference type="GO" id="GO:0038203">
    <property type="term" value="P:TORC2 signaling"/>
    <property type="evidence" value="ECO:0007669"/>
    <property type="project" value="TreeGrafter"/>
</dbReference>
<dbReference type="InterPro" id="IPR011989">
    <property type="entry name" value="ARM-like"/>
</dbReference>
<sequence length="309" mass="34800">MAIVSTFRSWAGLVWLCRPNGSGLDSLIGILNIPEEDVRRAVLDLLFELFRLPIPPATDNFSAALLAAGPGRFLDAWRLSDGFVVAEAMSIIPPRSHTRPDLVEVYLALILKAFIQNGLLQTLVEVITTSDGDVSVRATLLLGELLYMGNTLLPREISQETHCLPSLVEQAAGDQDRTRRQRACLAISRLQRLHSLHRRRPKPNSLYLDALLTRSLTSAHHHAHHHAHRHHHHQQHQQRHQQHQQHQHQQQHHHHHQQLMSGQQGSLGRPWAHHHHHYSSYTTSPGLALGAHHHGQAVKALLPPKVSGQ</sequence>
<gene>
    <name evidence="5" type="primary">LOC116938018</name>
</gene>
<dbReference type="InterPro" id="IPR028268">
    <property type="entry name" value="Pianissimo_fam"/>
</dbReference>
<keyword evidence="4" id="KW-1185">Reference proteome</keyword>
<evidence type="ECO:0000256" key="1">
    <source>
        <dbReference type="ARBA" id="ARBA00008878"/>
    </source>
</evidence>
<evidence type="ECO:0000256" key="2">
    <source>
        <dbReference type="SAM" id="MobiDB-lite"/>
    </source>
</evidence>
<feature type="region of interest" description="Disordered" evidence="2">
    <location>
        <begin position="218"/>
        <end position="289"/>
    </location>
</feature>
<organism evidence="4 5">
    <name type="scientific">Petromyzon marinus</name>
    <name type="common">Sea lamprey</name>
    <dbReference type="NCBI Taxonomy" id="7757"/>
    <lineage>
        <taxon>Eukaryota</taxon>
        <taxon>Metazoa</taxon>
        <taxon>Chordata</taxon>
        <taxon>Craniata</taxon>
        <taxon>Vertebrata</taxon>
        <taxon>Cyclostomata</taxon>
        <taxon>Hyperoartia</taxon>
        <taxon>Petromyzontiformes</taxon>
        <taxon>Petromyzontidae</taxon>
        <taxon>Petromyzon</taxon>
    </lineage>
</organism>
<evidence type="ECO:0000259" key="3">
    <source>
        <dbReference type="Pfam" id="PF14664"/>
    </source>
</evidence>
<dbReference type="Pfam" id="PF14664">
    <property type="entry name" value="RICTOR_N"/>
    <property type="match status" value="1"/>
</dbReference>
<dbReference type="SUPFAM" id="SSF48371">
    <property type="entry name" value="ARM repeat"/>
    <property type="match status" value="1"/>
</dbReference>
<dbReference type="PANTHER" id="PTHR13298">
    <property type="entry name" value="CYTOSOLIC REGULATOR PIANISSIMO"/>
    <property type="match status" value="1"/>
</dbReference>